<sequence>MMRYGRARCVLFIESLLILDGYTYYAAAYNMRPEGYTRSRCGFDHSEVTGYLCWVTRIRKSGQGGERTSA</sequence>
<gene>
    <name evidence="1" type="ORF">F5891DRAFT_1068343</name>
</gene>
<name>A0AAD4DS22_9AGAM</name>
<keyword evidence="2" id="KW-1185">Reference proteome</keyword>
<dbReference type="GeneID" id="64657482"/>
<proteinExistence type="predicted"/>
<dbReference type="EMBL" id="JABBWK010000114">
    <property type="protein sequence ID" value="KAG1892895.1"/>
    <property type="molecule type" value="Genomic_DNA"/>
</dbReference>
<dbReference type="Proteomes" id="UP001195769">
    <property type="component" value="Unassembled WGS sequence"/>
</dbReference>
<protein>
    <submittedName>
        <fullName evidence="1">Uncharacterized protein</fullName>
    </submittedName>
</protein>
<accession>A0AAD4DS22</accession>
<comment type="caution">
    <text evidence="1">The sequence shown here is derived from an EMBL/GenBank/DDBJ whole genome shotgun (WGS) entry which is preliminary data.</text>
</comment>
<reference evidence="1" key="1">
    <citation type="journal article" date="2020" name="New Phytol.">
        <title>Comparative genomics reveals dynamic genome evolution in host specialist ectomycorrhizal fungi.</title>
        <authorList>
            <person name="Lofgren L.A."/>
            <person name="Nguyen N.H."/>
            <person name="Vilgalys R."/>
            <person name="Ruytinx J."/>
            <person name="Liao H.L."/>
            <person name="Branco S."/>
            <person name="Kuo A."/>
            <person name="LaButti K."/>
            <person name="Lipzen A."/>
            <person name="Andreopoulos W."/>
            <person name="Pangilinan J."/>
            <person name="Riley R."/>
            <person name="Hundley H."/>
            <person name="Na H."/>
            <person name="Barry K."/>
            <person name="Grigoriev I.V."/>
            <person name="Stajich J.E."/>
            <person name="Kennedy P.G."/>
        </authorList>
    </citation>
    <scope>NUCLEOTIDE SEQUENCE</scope>
    <source>
        <strain evidence="1">FC203</strain>
    </source>
</reference>
<evidence type="ECO:0000313" key="2">
    <source>
        <dbReference type="Proteomes" id="UP001195769"/>
    </source>
</evidence>
<evidence type="ECO:0000313" key="1">
    <source>
        <dbReference type="EMBL" id="KAG1892895.1"/>
    </source>
</evidence>
<dbReference type="RefSeq" id="XP_041218471.1">
    <property type="nucleotide sequence ID" value="XM_041363184.1"/>
</dbReference>
<dbReference type="AlphaFoldDB" id="A0AAD4DS22"/>
<organism evidence="1 2">
    <name type="scientific">Suillus fuscotomentosus</name>
    <dbReference type="NCBI Taxonomy" id="1912939"/>
    <lineage>
        <taxon>Eukaryota</taxon>
        <taxon>Fungi</taxon>
        <taxon>Dikarya</taxon>
        <taxon>Basidiomycota</taxon>
        <taxon>Agaricomycotina</taxon>
        <taxon>Agaricomycetes</taxon>
        <taxon>Agaricomycetidae</taxon>
        <taxon>Boletales</taxon>
        <taxon>Suillineae</taxon>
        <taxon>Suillaceae</taxon>
        <taxon>Suillus</taxon>
    </lineage>
</organism>